<feature type="short sequence motif" description="GXGXXG" evidence="2">
    <location>
        <begin position="9"/>
        <end position="14"/>
    </location>
</feature>
<feature type="short sequence motif" description="DGA/G" evidence="2">
    <location>
        <begin position="197"/>
        <end position="199"/>
    </location>
</feature>
<dbReference type="PROSITE" id="PS51635">
    <property type="entry name" value="PNPLA"/>
    <property type="match status" value="1"/>
</dbReference>
<feature type="domain" description="PNPLA" evidence="3">
    <location>
        <begin position="5"/>
        <end position="210"/>
    </location>
</feature>
<evidence type="ECO:0000313" key="4">
    <source>
        <dbReference type="EMBL" id="SFF01725.1"/>
    </source>
</evidence>
<dbReference type="InterPro" id="IPR052580">
    <property type="entry name" value="Lipid_Hydrolase"/>
</dbReference>
<keyword evidence="2" id="KW-0442">Lipid degradation</keyword>
<dbReference type="EMBL" id="FOMT01000005">
    <property type="protein sequence ID" value="SFF01725.1"/>
    <property type="molecule type" value="Genomic_DNA"/>
</dbReference>
<dbReference type="PANTHER" id="PTHR46394:SF1">
    <property type="entry name" value="PNPLA DOMAIN-CONTAINING PROTEIN"/>
    <property type="match status" value="1"/>
</dbReference>
<keyword evidence="5" id="KW-1185">Reference proteome</keyword>
<dbReference type="AlphaFoldDB" id="A0A1I2F965"/>
<organism evidence="4 5">
    <name type="scientific">Paenibacillus catalpae</name>
    <dbReference type="NCBI Taxonomy" id="1045775"/>
    <lineage>
        <taxon>Bacteria</taxon>
        <taxon>Bacillati</taxon>
        <taxon>Bacillota</taxon>
        <taxon>Bacilli</taxon>
        <taxon>Bacillales</taxon>
        <taxon>Paenibacillaceae</taxon>
        <taxon>Paenibacillus</taxon>
    </lineage>
</organism>
<dbReference type="STRING" id="1045775.SAMN05216378_4750"/>
<feature type="short sequence motif" description="GXSXG" evidence="2">
    <location>
        <begin position="36"/>
        <end position="40"/>
    </location>
</feature>
<sequence>MKINAVFEGGGVKGISLAGAVRAAEMQGIGFERVAGTSSGAIIAALIAANYSGLDIKRIVETTPFSSFLKRSFIFNMKVISPALRLLIKKGLYSGEALEYWISRLMEAKGIQTFGDLPDCKLRIVASDITNGRLLVLPEDIKIYGMDPKKLSVARAVRMSASIPYFFDPVVVRYSKLHSLTNKGKEKPQLHQAYIVDGGLLSNFPLWLFDQEQAGRTNPVPTVGFQMVGKNDNEPHEIRGPLSMLEAIFETMMQAHDERYIKKYARERTVKIPTLGVRTTQFHLPEGMAEKLFKSGFQAANQFFEGFRQ</sequence>
<dbReference type="InterPro" id="IPR002641">
    <property type="entry name" value="PNPLA_dom"/>
</dbReference>
<dbReference type="GO" id="GO:0016042">
    <property type="term" value="P:lipid catabolic process"/>
    <property type="evidence" value="ECO:0007669"/>
    <property type="project" value="UniProtKB-UniRule"/>
</dbReference>
<feature type="active site" description="Proton acceptor" evidence="2">
    <location>
        <position position="197"/>
    </location>
</feature>
<dbReference type="GO" id="GO:0016787">
    <property type="term" value="F:hydrolase activity"/>
    <property type="evidence" value="ECO:0007669"/>
    <property type="project" value="UniProtKB-UniRule"/>
</dbReference>
<dbReference type="Proteomes" id="UP000198855">
    <property type="component" value="Unassembled WGS sequence"/>
</dbReference>
<dbReference type="SUPFAM" id="SSF52151">
    <property type="entry name" value="FabD/lysophospholipase-like"/>
    <property type="match status" value="1"/>
</dbReference>
<dbReference type="PANTHER" id="PTHR46394">
    <property type="entry name" value="ANNEXIN"/>
    <property type="match status" value="1"/>
</dbReference>
<evidence type="ECO:0000313" key="5">
    <source>
        <dbReference type="Proteomes" id="UP000198855"/>
    </source>
</evidence>
<name>A0A1I2F965_9BACL</name>
<dbReference type="OrthoDB" id="9770965at2"/>
<dbReference type="CDD" id="cd07207">
    <property type="entry name" value="Pat_ExoU_VipD_like"/>
    <property type="match status" value="1"/>
</dbReference>
<dbReference type="RefSeq" id="WP_091188900.1">
    <property type="nucleotide sequence ID" value="NZ_FOMT01000005.1"/>
</dbReference>
<gene>
    <name evidence="4" type="ORF">SAMN05216378_4750</name>
</gene>
<dbReference type="Gene3D" id="3.40.1090.10">
    <property type="entry name" value="Cytosolic phospholipase A2 catalytic domain"/>
    <property type="match status" value="2"/>
</dbReference>
<feature type="active site" description="Nucleophile" evidence="2">
    <location>
        <position position="38"/>
    </location>
</feature>
<evidence type="ECO:0000256" key="1">
    <source>
        <dbReference type="ARBA" id="ARBA00023098"/>
    </source>
</evidence>
<keyword evidence="2" id="KW-0378">Hydrolase</keyword>
<reference evidence="5" key="1">
    <citation type="submission" date="2016-10" db="EMBL/GenBank/DDBJ databases">
        <authorList>
            <person name="Varghese N."/>
            <person name="Submissions S."/>
        </authorList>
    </citation>
    <scope>NUCLEOTIDE SEQUENCE [LARGE SCALE GENOMIC DNA]</scope>
    <source>
        <strain evidence="5">CGMCC 1.10784</strain>
    </source>
</reference>
<dbReference type="Pfam" id="PF01734">
    <property type="entry name" value="Patatin"/>
    <property type="match status" value="1"/>
</dbReference>
<keyword evidence="1 2" id="KW-0443">Lipid metabolism</keyword>
<dbReference type="InterPro" id="IPR016035">
    <property type="entry name" value="Acyl_Trfase/lysoPLipase"/>
</dbReference>
<evidence type="ECO:0000256" key="2">
    <source>
        <dbReference type="PROSITE-ProRule" id="PRU01161"/>
    </source>
</evidence>
<accession>A0A1I2F965</accession>
<proteinExistence type="predicted"/>
<evidence type="ECO:0000259" key="3">
    <source>
        <dbReference type="PROSITE" id="PS51635"/>
    </source>
</evidence>
<protein>
    <submittedName>
        <fullName evidence="4">NTE family protein</fullName>
    </submittedName>
</protein>